<keyword evidence="2" id="KW-1185">Reference proteome</keyword>
<protein>
    <submittedName>
        <fullName evidence="1">Uncharacterized protein</fullName>
    </submittedName>
</protein>
<organism evidence="1 2">
    <name type="scientific">Baudoinia panamericana (strain UAMH 10762)</name>
    <name type="common">Angels' share fungus</name>
    <name type="synonym">Baudoinia compniacensis (strain UAMH 10762)</name>
    <dbReference type="NCBI Taxonomy" id="717646"/>
    <lineage>
        <taxon>Eukaryota</taxon>
        <taxon>Fungi</taxon>
        <taxon>Dikarya</taxon>
        <taxon>Ascomycota</taxon>
        <taxon>Pezizomycotina</taxon>
        <taxon>Dothideomycetes</taxon>
        <taxon>Dothideomycetidae</taxon>
        <taxon>Mycosphaerellales</taxon>
        <taxon>Teratosphaeriaceae</taxon>
        <taxon>Baudoinia</taxon>
    </lineage>
</organism>
<dbReference type="Proteomes" id="UP000011761">
    <property type="component" value="Unassembled WGS sequence"/>
</dbReference>
<dbReference type="KEGG" id="bcom:BAUCODRAFT_445072"/>
<name>M2MKN6_BAUPA</name>
<gene>
    <name evidence="1" type="ORF">BAUCODRAFT_445072</name>
</gene>
<dbReference type="HOGENOM" id="CLU_860483_0_0_1"/>
<dbReference type="EMBL" id="KB445554">
    <property type="protein sequence ID" value="EMC97256.1"/>
    <property type="molecule type" value="Genomic_DNA"/>
</dbReference>
<evidence type="ECO:0000313" key="2">
    <source>
        <dbReference type="Proteomes" id="UP000011761"/>
    </source>
</evidence>
<evidence type="ECO:0000313" key="1">
    <source>
        <dbReference type="EMBL" id="EMC97256.1"/>
    </source>
</evidence>
<dbReference type="AlphaFoldDB" id="M2MKN6"/>
<proteinExistence type="predicted"/>
<dbReference type="GeneID" id="19114403"/>
<reference evidence="1 2" key="1">
    <citation type="journal article" date="2012" name="PLoS Pathog.">
        <title>Diverse lifestyles and strategies of plant pathogenesis encoded in the genomes of eighteen Dothideomycetes fungi.</title>
        <authorList>
            <person name="Ohm R.A."/>
            <person name="Feau N."/>
            <person name="Henrissat B."/>
            <person name="Schoch C.L."/>
            <person name="Horwitz B.A."/>
            <person name="Barry K.W."/>
            <person name="Condon B.J."/>
            <person name="Copeland A.C."/>
            <person name="Dhillon B."/>
            <person name="Glaser F."/>
            <person name="Hesse C.N."/>
            <person name="Kosti I."/>
            <person name="LaButti K."/>
            <person name="Lindquist E.A."/>
            <person name="Lucas S."/>
            <person name="Salamov A.A."/>
            <person name="Bradshaw R.E."/>
            <person name="Ciuffetti L."/>
            <person name="Hamelin R.C."/>
            <person name="Kema G.H.J."/>
            <person name="Lawrence C."/>
            <person name="Scott J.A."/>
            <person name="Spatafora J.W."/>
            <person name="Turgeon B.G."/>
            <person name="de Wit P.J.G.M."/>
            <person name="Zhong S."/>
            <person name="Goodwin S.B."/>
            <person name="Grigoriev I.V."/>
        </authorList>
    </citation>
    <scope>NUCLEOTIDE SEQUENCE [LARGE SCALE GENOMIC DNA]</scope>
    <source>
        <strain evidence="1 2">UAMH 10762</strain>
    </source>
</reference>
<accession>M2MKN6</accession>
<sequence length="323" mass="35545">MTSERRDFSAGAAYSYFSACDQYETDPQPTLLYFPSTYSIDAADNASNDWDACTFRHYNEASLCVPKVSEALASTDYNRSPAWSCEAQDEPTVGSFSVLLHRSDVEASLPLTNSATKNATAESPAQRPVTVVAAPPTISERFILPAWAQPEKPRGRTSVVLGDAVPFWLRKVMRSLKVTTNRNVQPSTLRHACESLLSKPTAVWQLGSVCLPTPAVSEHIQVYGFVLFVDLMHGPGRIYFKLSDRCWATLSAAAGRKHLISSTNTEEERATDGQPVNDLASLYVGWVAANNLQRVKKDGSGRVYATELCKRIECELQRVASTL</sequence>
<dbReference type="RefSeq" id="XP_007675731.1">
    <property type="nucleotide sequence ID" value="XM_007677541.1"/>
</dbReference>